<evidence type="ECO:0000313" key="1">
    <source>
        <dbReference type="EMBL" id="KAH7960499.1"/>
    </source>
</evidence>
<protein>
    <submittedName>
        <fullName evidence="1">Uncharacterized protein</fullName>
    </submittedName>
</protein>
<dbReference type="EMBL" id="CM023472">
    <property type="protein sequence ID" value="KAH7960499.1"/>
    <property type="molecule type" value="Genomic_DNA"/>
</dbReference>
<reference evidence="1" key="1">
    <citation type="submission" date="2020-05" db="EMBL/GenBank/DDBJ databases">
        <title>Large-scale comparative analyses of tick genomes elucidate their genetic diversity and vector capacities.</title>
        <authorList>
            <person name="Jia N."/>
            <person name="Wang J."/>
            <person name="Shi W."/>
            <person name="Du L."/>
            <person name="Sun Y."/>
            <person name="Zhan W."/>
            <person name="Jiang J."/>
            <person name="Wang Q."/>
            <person name="Zhang B."/>
            <person name="Ji P."/>
            <person name="Sakyi L.B."/>
            <person name="Cui X."/>
            <person name="Yuan T."/>
            <person name="Jiang B."/>
            <person name="Yang W."/>
            <person name="Lam T.T.-Y."/>
            <person name="Chang Q."/>
            <person name="Ding S."/>
            <person name="Wang X."/>
            <person name="Zhu J."/>
            <person name="Ruan X."/>
            <person name="Zhao L."/>
            <person name="Wei J."/>
            <person name="Que T."/>
            <person name="Du C."/>
            <person name="Cheng J."/>
            <person name="Dai P."/>
            <person name="Han X."/>
            <person name="Huang E."/>
            <person name="Gao Y."/>
            <person name="Liu J."/>
            <person name="Shao H."/>
            <person name="Ye R."/>
            <person name="Li L."/>
            <person name="Wei W."/>
            <person name="Wang X."/>
            <person name="Wang C."/>
            <person name="Yang T."/>
            <person name="Huo Q."/>
            <person name="Li W."/>
            <person name="Guo W."/>
            <person name="Chen H."/>
            <person name="Zhou L."/>
            <person name="Ni X."/>
            <person name="Tian J."/>
            <person name="Zhou Y."/>
            <person name="Sheng Y."/>
            <person name="Liu T."/>
            <person name="Pan Y."/>
            <person name="Xia L."/>
            <person name="Li J."/>
            <person name="Zhao F."/>
            <person name="Cao W."/>
        </authorList>
    </citation>
    <scope>NUCLEOTIDE SEQUENCE</scope>
    <source>
        <strain evidence="1">Dsil-2018</strain>
    </source>
</reference>
<organism evidence="1 2">
    <name type="scientific">Dermacentor silvarum</name>
    <name type="common">Tick</name>
    <dbReference type="NCBI Taxonomy" id="543639"/>
    <lineage>
        <taxon>Eukaryota</taxon>
        <taxon>Metazoa</taxon>
        <taxon>Ecdysozoa</taxon>
        <taxon>Arthropoda</taxon>
        <taxon>Chelicerata</taxon>
        <taxon>Arachnida</taxon>
        <taxon>Acari</taxon>
        <taxon>Parasitiformes</taxon>
        <taxon>Ixodida</taxon>
        <taxon>Ixodoidea</taxon>
        <taxon>Ixodidae</taxon>
        <taxon>Rhipicephalinae</taxon>
        <taxon>Dermacentor</taxon>
    </lineage>
</organism>
<comment type="caution">
    <text evidence="1">The sequence shown here is derived from an EMBL/GenBank/DDBJ whole genome shotgun (WGS) entry which is preliminary data.</text>
</comment>
<gene>
    <name evidence="1" type="ORF">HPB49_020427</name>
</gene>
<evidence type="ECO:0000313" key="2">
    <source>
        <dbReference type="Proteomes" id="UP000821865"/>
    </source>
</evidence>
<keyword evidence="2" id="KW-1185">Reference proteome</keyword>
<name>A0ACB8D7S3_DERSI</name>
<sequence>MDLIEVPDIWAVACKILEDAIFLTEGGDRARRRIFFLETSRIRTVGARTACAVESASRLHPHWSVHYLHASARFLSPFCPFVRLLRTFRNVRFAYLDYKSHFKAISSAVRAPLFTIASCCQSQLITRAYVAGWLAGDISPRRALWSSGRCARLEGGVTFQDSATHSLRVLLRWCNATRVEQVLDNRRRCRGVTLLPRERLLPLNHTTAQLLFDAEAVLNVSESFGQSYLVHTFHSRTRDIQAEQGSFVERAAAENCPRTFELANRLHGHF</sequence>
<proteinExistence type="predicted"/>
<dbReference type="Proteomes" id="UP000821865">
    <property type="component" value="Chromosome 3"/>
</dbReference>
<accession>A0ACB8D7S3</accession>